<comment type="subcellular location">
    <subcellularLocation>
        <location evidence="5">Endoplasmic reticulum membrane</location>
        <topology evidence="5">Multi-pass membrane protein</topology>
    </subcellularLocation>
    <subcellularLocation>
        <location evidence="1">Membrane</location>
        <topology evidence="1">Multi-pass membrane protein</topology>
    </subcellularLocation>
</comment>
<keyword evidence="2 5" id="KW-0812">Transmembrane</keyword>
<gene>
    <name evidence="6" type="ORF">BD310DRAFT_969219</name>
</gene>
<evidence type="ECO:0000256" key="5">
    <source>
        <dbReference type="RuleBase" id="RU362022"/>
    </source>
</evidence>
<keyword evidence="3 5" id="KW-1133">Transmembrane helix</keyword>
<name>A0A4Q9PMQ1_9APHY</name>
<dbReference type="GO" id="GO:0004671">
    <property type="term" value="F:protein C-terminal S-isoprenylcysteine carboxyl O-methyltransferase activity"/>
    <property type="evidence" value="ECO:0007669"/>
    <property type="project" value="UniProtKB-EC"/>
</dbReference>
<dbReference type="EMBL" id="ML145167">
    <property type="protein sequence ID" value="TBU55527.1"/>
    <property type="molecule type" value="Genomic_DNA"/>
</dbReference>
<dbReference type="GO" id="GO:0005789">
    <property type="term" value="C:endoplasmic reticulum membrane"/>
    <property type="evidence" value="ECO:0007669"/>
    <property type="project" value="UniProtKB-SubCell"/>
</dbReference>
<proteinExistence type="inferred from homology"/>
<dbReference type="Proteomes" id="UP000292082">
    <property type="component" value="Unassembled WGS sequence"/>
</dbReference>
<keyword evidence="5" id="KW-0256">Endoplasmic reticulum</keyword>
<dbReference type="PANTHER" id="PTHR12714:SF9">
    <property type="entry name" value="PROTEIN-S-ISOPRENYLCYSTEINE O-METHYLTRANSFERASE"/>
    <property type="match status" value="1"/>
</dbReference>
<keyword evidence="6" id="KW-0808">Transferase</keyword>
<comment type="catalytic activity">
    <reaction evidence="5">
        <text>[protein]-C-terminal S-[(2E,6E)-farnesyl]-L-cysteine + S-adenosyl-L-methionine = [protein]-C-terminal S-[(2E,6E)-farnesyl]-L-cysteine methyl ester + S-adenosyl-L-homocysteine</text>
        <dbReference type="Rhea" id="RHEA:21672"/>
        <dbReference type="Rhea" id="RHEA-COMP:12125"/>
        <dbReference type="Rhea" id="RHEA-COMP:12126"/>
        <dbReference type="ChEBI" id="CHEBI:57856"/>
        <dbReference type="ChEBI" id="CHEBI:59789"/>
        <dbReference type="ChEBI" id="CHEBI:90510"/>
        <dbReference type="ChEBI" id="CHEBI:90511"/>
        <dbReference type="EC" id="2.1.1.100"/>
    </reaction>
</comment>
<sequence>MTPLVKVPILVSTAYINYACWNFPNAPPAADRKRRETADPITRILALTALTVKLTMTAICGFALVEAAVITAQSFPTLLLSQRLLSILAPTSASGPLPLLLSPNSALGFLLILSGGLFRLWAMRTLGQFFVMEVSLQKDHKLVKSGPYALVRHPSYVGYMFVIFGDVLLLLGGGSYLSAIGVWQSRVWGALACLVAGRSLFVATVLMPSRAGREDAVLREEFGTEWEAWARQTPYKLIPYVF</sequence>
<dbReference type="GO" id="GO:0032259">
    <property type="term" value="P:methylation"/>
    <property type="evidence" value="ECO:0007669"/>
    <property type="project" value="UniProtKB-KW"/>
</dbReference>
<dbReference type="PANTHER" id="PTHR12714">
    <property type="entry name" value="PROTEIN-S ISOPRENYLCYSTEINE O-METHYLTRANSFERASE"/>
    <property type="match status" value="1"/>
</dbReference>
<protein>
    <recommendedName>
        <fullName evidence="5">Protein-S-isoprenylcysteine O-methyltransferase</fullName>
        <ecNumber evidence="5">2.1.1.100</ecNumber>
    </recommendedName>
</protein>
<feature type="transmembrane region" description="Helical" evidence="5">
    <location>
        <begin position="44"/>
        <end position="70"/>
    </location>
</feature>
<evidence type="ECO:0000256" key="1">
    <source>
        <dbReference type="ARBA" id="ARBA00004141"/>
    </source>
</evidence>
<evidence type="ECO:0000256" key="3">
    <source>
        <dbReference type="ARBA" id="ARBA00022989"/>
    </source>
</evidence>
<dbReference type="Pfam" id="PF04140">
    <property type="entry name" value="ICMT"/>
    <property type="match status" value="1"/>
</dbReference>
<dbReference type="AlphaFoldDB" id="A0A4Q9PMQ1"/>
<feature type="transmembrane region" description="Helical" evidence="5">
    <location>
        <begin position="156"/>
        <end position="181"/>
    </location>
</feature>
<keyword evidence="5" id="KW-0949">S-adenosyl-L-methionine</keyword>
<evidence type="ECO:0000256" key="4">
    <source>
        <dbReference type="ARBA" id="ARBA00023136"/>
    </source>
</evidence>
<keyword evidence="5 6" id="KW-0489">Methyltransferase</keyword>
<feature type="transmembrane region" description="Helical" evidence="5">
    <location>
        <begin position="105"/>
        <end position="122"/>
    </location>
</feature>
<feature type="transmembrane region" description="Helical" evidence="5">
    <location>
        <begin position="187"/>
        <end position="206"/>
    </location>
</feature>
<organism evidence="6 7">
    <name type="scientific">Dichomitus squalens</name>
    <dbReference type="NCBI Taxonomy" id="114155"/>
    <lineage>
        <taxon>Eukaryota</taxon>
        <taxon>Fungi</taxon>
        <taxon>Dikarya</taxon>
        <taxon>Basidiomycota</taxon>
        <taxon>Agaricomycotina</taxon>
        <taxon>Agaricomycetes</taxon>
        <taxon>Polyporales</taxon>
        <taxon>Polyporaceae</taxon>
        <taxon>Dichomitus</taxon>
    </lineage>
</organism>
<keyword evidence="7" id="KW-1185">Reference proteome</keyword>
<reference evidence="6 7" key="1">
    <citation type="submission" date="2019-01" db="EMBL/GenBank/DDBJ databases">
        <title>Draft genome sequences of three monokaryotic isolates of the white-rot basidiomycete fungus Dichomitus squalens.</title>
        <authorList>
            <consortium name="DOE Joint Genome Institute"/>
            <person name="Lopez S.C."/>
            <person name="Andreopoulos B."/>
            <person name="Pangilinan J."/>
            <person name="Lipzen A."/>
            <person name="Riley R."/>
            <person name="Ahrendt S."/>
            <person name="Ng V."/>
            <person name="Barry K."/>
            <person name="Daum C."/>
            <person name="Grigoriev I.V."/>
            <person name="Hilden K.S."/>
            <person name="Makela M.R."/>
            <person name="de Vries R.P."/>
        </authorList>
    </citation>
    <scope>NUCLEOTIDE SEQUENCE [LARGE SCALE GENOMIC DNA]</scope>
    <source>
        <strain evidence="6 7">CBS 464.89</strain>
    </source>
</reference>
<accession>A0A4Q9PMQ1</accession>
<comment type="similarity">
    <text evidence="5">Belongs to the class VI-like SAM-binding methyltransferase superfamily. Isoprenylcysteine carboxyl methyltransferase family.</text>
</comment>
<keyword evidence="4 5" id="KW-0472">Membrane</keyword>
<evidence type="ECO:0000256" key="2">
    <source>
        <dbReference type="ARBA" id="ARBA00022692"/>
    </source>
</evidence>
<dbReference type="InterPro" id="IPR007269">
    <property type="entry name" value="ICMT_MeTrfase"/>
</dbReference>
<dbReference type="EC" id="2.1.1.100" evidence="5"/>
<evidence type="ECO:0000313" key="6">
    <source>
        <dbReference type="EMBL" id="TBU55527.1"/>
    </source>
</evidence>
<evidence type="ECO:0000313" key="7">
    <source>
        <dbReference type="Proteomes" id="UP000292082"/>
    </source>
</evidence>
<dbReference type="Gene3D" id="1.20.120.1630">
    <property type="match status" value="1"/>
</dbReference>